<reference evidence="1" key="1">
    <citation type="submission" date="2014-09" db="EMBL/GenBank/DDBJ databases">
        <authorList>
            <person name="Magalhaes I.L.F."/>
            <person name="Oliveira U."/>
            <person name="Santos F.R."/>
            <person name="Vidigal T.H.D.A."/>
            <person name="Brescovit A.D."/>
            <person name="Santos A.J."/>
        </authorList>
    </citation>
    <scope>NUCLEOTIDE SEQUENCE</scope>
    <source>
        <tissue evidence="1">Shoot tissue taken approximately 20 cm above the soil surface</tissue>
    </source>
</reference>
<accession>A0A0A9GLC0</accession>
<evidence type="ECO:0000313" key="1">
    <source>
        <dbReference type="EMBL" id="JAE25920.1"/>
    </source>
</evidence>
<proteinExistence type="predicted"/>
<dbReference type="AlphaFoldDB" id="A0A0A9GLC0"/>
<name>A0A0A9GLC0_ARUDO</name>
<reference evidence="1" key="2">
    <citation type="journal article" date="2015" name="Data Brief">
        <title>Shoot transcriptome of the giant reed, Arundo donax.</title>
        <authorList>
            <person name="Barrero R.A."/>
            <person name="Guerrero F.D."/>
            <person name="Moolhuijzen P."/>
            <person name="Goolsby J.A."/>
            <person name="Tidwell J."/>
            <person name="Bellgard S.E."/>
            <person name="Bellgard M.I."/>
        </authorList>
    </citation>
    <scope>NUCLEOTIDE SEQUENCE</scope>
    <source>
        <tissue evidence="1">Shoot tissue taken approximately 20 cm above the soil surface</tissue>
    </source>
</reference>
<organism evidence="1">
    <name type="scientific">Arundo donax</name>
    <name type="common">Giant reed</name>
    <name type="synonym">Donax arundinaceus</name>
    <dbReference type="NCBI Taxonomy" id="35708"/>
    <lineage>
        <taxon>Eukaryota</taxon>
        <taxon>Viridiplantae</taxon>
        <taxon>Streptophyta</taxon>
        <taxon>Embryophyta</taxon>
        <taxon>Tracheophyta</taxon>
        <taxon>Spermatophyta</taxon>
        <taxon>Magnoliopsida</taxon>
        <taxon>Liliopsida</taxon>
        <taxon>Poales</taxon>
        <taxon>Poaceae</taxon>
        <taxon>PACMAD clade</taxon>
        <taxon>Arundinoideae</taxon>
        <taxon>Arundineae</taxon>
        <taxon>Arundo</taxon>
    </lineage>
</organism>
<sequence length="22" mass="2465">MILLVTCDIFLLGKWESIGSIL</sequence>
<protein>
    <submittedName>
        <fullName evidence="1">Uncharacterized protein</fullName>
    </submittedName>
</protein>
<dbReference type="EMBL" id="GBRH01171976">
    <property type="protein sequence ID" value="JAE25920.1"/>
    <property type="molecule type" value="Transcribed_RNA"/>
</dbReference>